<accession>A0ABN7SL56</accession>
<feature type="chain" id="PRO_5045940962" evidence="3">
    <location>
        <begin position="16"/>
        <end position="373"/>
    </location>
</feature>
<feature type="signal peptide" evidence="3">
    <location>
        <begin position="1"/>
        <end position="15"/>
    </location>
</feature>
<feature type="coiled-coil region" evidence="1">
    <location>
        <begin position="61"/>
        <end position="88"/>
    </location>
</feature>
<organism evidence="4 5">
    <name type="scientific">Oikopleura dioica</name>
    <name type="common">Tunicate</name>
    <dbReference type="NCBI Taxonomy" id="34765"/>
    <lineage>
        <taxon>Eukaryota</taxon>
        <taxon>Metazoa</taxon>
        <taxon>Chordata</taxon>
        <taxon>Tunicata</taxon>
        <taxon>Appendicularia</taxon>
        <taxon>Copelata</taxon>
        <taxon>Oikopleuridae</taxon>
        <taxon>Oikopleura</taxon>
    </lineage>
</organism>
<evidence type="ECO:0000256" key="3">
    <source>
        <dbReference type="SAM" id="SignalP"/>
    </source>
</evidence>
<sequence length="373" mass="42260">MRLFLLFYLILGTAGQRDRKDRNRRIQDDAISDFEEFESLEDVGNLIREIMEENLLIKRRVNRVIQENQELSERVALLEEAVDELTEMASTEVAVVQTTTEETTSTTTSSTTTTTTEAPVQVQTRFIDTSLMEENSERVAKLEEGVLIMMDQLSTHNNALEGVESAFQARDSHMRRVREEFNQFRAQQKSILTLQRNAINQMENKYNFLERKISSTKKSSPPRSLSDTIGPVLEKVFGLARSSISNAPAAEVEMDFMPQREFTNIAKVMWQLPTSCDELQARGLSEDDSGKYLIRLENSENTIGVYCDFASGKTIFPFAEAGFEPLVINADTCGGEDNSPCLPKNVTYGFSDREIDSIQSRNQKCKNNILQIS</sequence>
<evidence type="ECO:0000313" key="5">
    <source>
        <dbReference type="Proteomes" id="UP001158576"/>
    </source>
</evidence>
<evidence type="ECO:0000313" key="4">
    <source>
        <dbReference type="EMBL" id="CAG5099296.1"/>
    </source>
</evidence>
<evidence type="ECO:0000256" key="2">
    <source>
        <dbReference type="SAM" id="MobiDB-lite"/>
    </source>
</evidence>
<gene>
    <name evidence="4" type="ORF">OKIOD_LOCUS7979</name>
</gene>
<evidence type="ECO:0000256" key="1">
    <source>
        <dbReference type="SAM" id="Coils"/>
    </source>
</evidence>
<name>A0ABN7SL56_OIKDI</name>
<dbReference type="EMBL" id="OU015569">
    <property type="protein sequence ID" value="CAG5099296.1"/>
    <property type="molecule type" value="Genomic_DNA"/>
</dbReference>
<reference evidence="4 5" key="1">
    <citation type="submission" date="2021-04" db="EMBL/GenBank/DDBJ databases">
        <authorList>
            <person name="Bliznina A."/>
        </authorList>
    </citation>
    <scope>NUCLEOTIDE SEQUENCE [LARGE SCALE GENOMIC DNA]</scope>
</reference>
<dbReference type="Proteomes" id="UP001158576">
    <property type="component" value="Chromosome XSR"/>
</dbReference>
<feature type="coiled-coil region" evidence="1">
    <location>
        <begin position="192"/>
        <end position="219"/>
    </location>
</feature>
<keyword evidence="1" id="KW-0175">Coiled coil</keyword>
<keyword evidence="5" id="KW-1185">Reference proteome</keyword>
<keyword evidence="3" id="KW-0732">Signal</keyword>
<protein>
    <submittedName>
        <fullName evidence="4">Oidioi.mRNA.OKI2018_I69.XSR.g16421.t1.cds</fullName>
    </submittedName>
</protein>
<feature type="region of interest" description="Disordered" evidence="2">
    <location>
        <begin position="95"/>
        <end position="116"/>
    </location>
</feature>
<proteinExistence type="predicted"/>